<dbReference type="Proteomes" id="UP000664859">
    <property type="component" value="Unassembled WGS sequence"/>
</dbReference>
<organism evidence="3 4">
    <name type="scientific">Tribonema minus</name>
    <dbReference type="NCBI Taxonomy" id="303371"/>
    <lineage>
        <taxon>Eukaryota</taxon>
        <taxon>Sar</taxon>
        <taxon>Stramenopiles</taxon>
        <taxon>Ochrophyta</taxon>
        <taxon>PX clade</taxon>
        <taxon>Xanthophyceae</taxon>
        <taxon>Tribonematales</taxon>
        <taxon>Tribonemataceae</taxon>
        <taxon>Tribonema</taxon>
    </lineage>
</organism>
<sequence>MLRQACTGWRGAFSGAAAAAGVWALAPWAACSAEAEPPDAETAAGISVYLDDASVEQLALHFAVLDTERQQRLRRVVVQPRASAAQRDAYAPLMGAPATVEVTVAHHADNDAEDGKRARVVGRCKGGGYWHPFTATASVSTTHRHTRAAAAASVHARPAGAARSKGVTAFTARVAVRSGPVPSLMLPAPFISDTAGDDDISITAVSASTGSGDAAAAAADAAAEALVASLGAAAVIAEGQQRPRAFKGVIAIAGAPAAHKFAYAAVLPLHEPLTLRGTLCADDAWDFEKRTCAVAAAGGGNGGGGGGECPLCAVMRESPCAAPFQAWLDCAEVFARDAGLDEAAAAAASAAKCEHVVGPLRACIDAHRELFAQLFGDDNEGGSSGDDDAGGGDSGGDGSGDGSGGG</sequence>
<feature type="compositionally biased region" description="Gly residues" evidence="1">
    <location>
        <begin position="391"/>
        <end position="406"/>
    </location>
</feature>
<proteinExistence type="predicted"/>
<evidence type="ECO:0000256" key="2">
    <source>
        <dbReference type="SAM" id="SignalP"/>
    </source>
</evidence>
<keyword evidence="4" id="KW-1185">Reference proteome</keyword>
<feature type="signal peptide" evidence="2">
    <location>
        <begin position="1"/>
        <end position="35"/>
    </location>
</feature>
<gene>
    <name evidence="3" type="ORF">JKP88DRAFT_309219</name>
</gene>
<feature type="region of interest" description="Disordered" evidence="1">
    <location>
        <begin position="375"/>
        <end position="406"/>
    </location>
</feature>
<feature type="chain" id="PRO_5032884602" description="GCK domain-containing protein" evidence="2">
    <location>
        <begin position="36"/>
        <end position="406"/>
    </location>
</feature>
<dbReference type="EMBL" id="JAFCMP010000107">
    <property type="protein sequence ID" value="KAG5186686.1"/>
    <property type="molecule type" value="Genomic_DNA"/>
</dbReference>
<feature type="compositionally biased region" description="Acidic residues" evidence="1">
    <location>
        <begin position="377"/>
        <end position="390"/>
    </location>
</feature>
<comment type="caution">
    <text evidence="3">The sequence shown here is derived from an EMBL/GenBank/DDBJ whole genome shotgun (WGS) entry which is preliminary data.</text>
</comment>
<evidence type="ECO:0008006" key="5">
    <source>
        <dbReference type="Google" id="ProtNLM"/>
    </source>
</evidence>
<accession>A0A836CKE6</accession>
<evidence type="ECO:0000313" key="3">
    <source>
        <dbReference type="EMBL" id="KAG5186686.1"/>
    </source>
</evidence>
<evidence type="ECO:0000256" key="1">
    <source>
        <dbReference type="SAM" id="MobiDB-lite"/>
    </source>
</evidence>
<name>A0A836CKE6_9STRA</name>
<evidence type="ECO:0000313" key="4">
    <source>
        <dbReference type="Proteomes" id="UP000664859"/>
    </source>
</evidence>
<keyword evidence="2" id="KW-0732">Signal</keyword>
<reference evidence="3" key="1">
    <citation type="submission" date="2021-02" db="EMBL/GenBank/DDBJ databases">
        <title>First Annotated Genome of the Yellow-green Alga Tribonema minus.</title>
        <authorList>
            <person name="Mahan K.M."/>
        </authorList>
    </citation>
    <scope>NUCLEOTIDE SEQUENCE</scope>
    <source>
        <strain evidence="3">UTEX B ZZ1240</strain>
    </source>
</reference>
<protein>
    <recommendedName>
        <fullName evidence="5">GCK domain-containing protein</fullName>
    </recommendedName>
</protein>
<dbReference type="AlphaFoldDB" id="A0A836CKE6"/>